<reference evidence="15 16" key="1">
    <citation type="submission" date="2019-08" db="EMBL/GenBank/DDBJ databases">
        <title>Bradymonadales sp. TMQ4.</title>
        <authorList>
            <person name="Liang Q."/>
        </authorList>
    </citation>
    <scope>NUCLEOTIDE SEQUENCE [LARGE SCALE GENOMIC DNA]</scope>
    <source>
        <strain evidence="15 16">TMQ4</strain>
    </source>
</reference>
<keyword evidence="11" id="KW-0862">Zinc</keyword>
<evidence type="ECO:0000256" key="6">
    <source>
        <dbReference type="ARBA" id="ARBA00012865"/>
    </source>
</evidence>
<evidence type="ECO:0000256" key="2">
    <source>
        <dbReference type="ARBA" id="ARBA00001947"/>
    </source>
</evidence>
<accession>A0A5C6XF00</accession>
<dbReference type="Pfam" id="PF00753">
    <property type="entry name" value="Lactamase_B"/>
    <property type="match status" value="1"/>
</dbReference>
<name>A0A5C6XF00_9DELT</name>
<dbReference type="Proteomes" id="UP000321412">
    <property type="component" value="Unassembled WGS sequence"/>
</dbReference>
<keyword evidence="12" id="KW-0046">Antibiotic resistance</keyword>
<evidence type="ECO:0000256" key="11">
    <source>
        <dbReference type="ARBA" id="ARBA00022833"/>
    </source>
</evidence>
<dbReference type="InterPro" id="IPR058199">
    <property type="entry name" value="BlaB//VIM/IMP-1"/>
</dbReference>
<evidence type="ECO:0000256" key="1">
    <source>
        <dbReference type="ARBA" id="ARBA00001526"/>
    </source>
</evidence>
<dbReference type="PANTHER" id="PTHR42951">
    <property type="entry name" value="METALLO-BETA-LACTAMASE DOMAIN-CONTAINING"/>
    <property type="match status" value="1"/>
</dbReference>
<dbReference type="SMART" id="SM00849">
    <property type="entry name" value="Lactamase_B"/>
    <property type="match status" value="1"/>
</dbReference>
<evidence type="ECO:0000313" key="16">
    <source>
        <dbReference type="Proteomes" id="UP000321412"/>
    </source>
</evidence>
<evidence type="ECO:0000256" key="4">
    <source>
        <dbReference type="ARBA" id="ARBA00005250"/>
    </source>
</evidence>
<dbReference type="Gene3D" id="3.60.15.10">
    <property type="entry name" value="Ribonuclease Z/Hydroxyacylglutathione hydrolase-like"/>
    <property type="match status" value="1"/>
</dbReference>
<dbReference type="EC" id="3.5.2.6" evidence="6"/>
<dbReference type="SUPFAM" id="SSF56281">
    <property type="entry name" value="Metallo-hydrolase/oxidoreductase"/>
    <property type="match status" value="1"/>
</dbReference>
<feature type="signal peptide" evidence="13">
    <location>
        <begin position="1"/>
        <end position="30"/>
    </location>
</feature>
<comment type="catalytic activity">
    <reaction evidence="1">
        <text>a beta-lactam + H2O = a substituted beta-amino acid</text>
        <dbReference type="Rhea" id="RHEA:20401"/>
        <dbReference type="ChEBI" id="CHEBI:15377"/>
        <dbReference type="ChEBI" id="CHEBI:35627"/>
        <dbReference type="ChEBI" id="CHEBI:140347"/>
        <dbReference type="EC" id="3.5.2.6"/>
    </reaction>
</comment>
<evidence type="ECO:0000256" key="5">
    <source>
        <dbReference type="ARBA" id="ARBA00011245"/>
    </source>
</evidence>
<dbReference type="NCBIfam" id="NF033088">
    <property type="entry name" value="bla_subclass_B1"/>
    <property type="match status" value="1"/>
</dbReference>
<protein>
    <recommendedName>
        <fullName evidence="6">beta-lactamase</fullName>
        <ecNumber evidence="6">3.5.2.6</ecNumber>
    </recommendedName>
</protein>
<dbReference type="PANTHER" id="PTHR42951:SF4">
    <property type="entry name" value="ACYL-COENZYME A THIOESTERASE MBLAC2"/>
    <property type="match status" value="1"/>
</dbReference>
<keyword evidence="8 13" id="KW-0732">Signal</keyword>
<evidence type="ECO:0000256" key="8">
    <source>
        <dbReference type="ARBA" id="ARBA00022729"/>
    </source>
</evidence>
<evidence type="ECO:0000259" key="14">
    <source>
        <dbReference type="SMART" id="SM00849"/>
    </source>
</evidence>
<dbReference type="NCBIfam" id="NF012229">
    <property type="entry name" value="bla_class_B_core"/>
    <property type="match status" value="1"/>
</dbReference>
<proteinExistence type="inferred from homology"/>
<sequence>MVRFEMPGRWKRGLAMFIMVGLGSSVGACANPGKAAPDTQAVGRVPGGERAEVVFEELVPGVWLHLSHRRVEPWGDVPSYGLVVEREDGALLIDSAWTDAQTAEILAWTEDVLDSRVTDAVFTHAHADKMGGVGMLRERGVKTYAAYDSNQLAVERGLVPAEHAIAFGAEGEFRLGPAVVFDPGAGHTEDNIVVGLPEHGILFGGCLIRPAGATDAGNTADADLEHWDRAVEAVARRFEGLEVVVPSHGPPGGRELLALTIRLVRETRARDSR</sequence>
<feature type="chain" id="PRO_5022954114" description="beta-lactamase" evidence="13">
    <location>
        <begin position="31"/>
        <end position="273"/>
    </location>
</feature>
<evidence type="ECO:0000256" key="12">
    <source>
        <dbReference type="ARBA" id="ARBA00023251"/>
    </source>
</evidence>
<comment type="similarity">
    <text evidence="4">Belongs to the metallo-beta-lactamase superfamily. Class-B beta-lactamase family.</text>
</comment>
<organism evidence="15 16">
    <name type="scientific">Lujinxingia vulgaris</name>
    <dbReference type="NCBI Taxonomy" id="2600176"/>
    <lineage>
        <taxon>Bacteria</taxon>
        <taxon>Deltaproteobacteria</taxon>
        <taxon>Bradymonadales</taxon>
        <taxon>Lujinxingiaceae</taxon>
        <taxon>Lujinxingia</taxon>
    </lineage>
</organism>
<keyword evidence="10" id="KW-0378">Hydrolase</keyword>
<keyword evidence="16" id="KW-1185">Reference proteome</keyword>
<comment type="subcellular location">
    <subcellularLocation>
        <location evidence="3">Periplasm</location>
    </subcellularLocation>
</comment>
<dbReference type="AlphaFoldDB" id="A0A5C6XF00"/>
<evidence type="ECO:0000313" key="15">
    <source>
        <dbReference type="EMBL" id="TXD37467.1"/>
    </source>
</evidence>
<feature type="domain" description="Metallo-beta-lactamase" evidence="14">
    <location>
        <begin position="78"/>
        <end position="248"/>
    </location>
</feature>
<dbReference type="EMBL" id="VOSM01000003">
    <property type="protein sequence ID" value="TXD37467.1"/>
    <property type="molecule type" value="Genomic_DNA"/>
</dbReference>
<comment type="caution">
    <text evidence="15">The sequence shown here is derived from an EMBL/GenBank/DDBJ whole genome shotgun (WGS) entry which is preliminary data.</text>
</comment>
<keyword evidence="9" id="KW-0574">Periplasm</keyword>
<dbReference type="PROSITE" id="PS51257">
    <property type="entry name" value="PROKAR_LIPOPROTEIN"/>
    <property type="match status" value="1"/>
</dbReference>
<comment type="subunit">
    <text evidence="5">Monomer.</text>
</comment>
<dbReference type="InterPro" id="IPR001279">
    <property type="entry name" value="Metallo-B-lactamas"/>
</dbReference>
<gene>
    <name evidence="15" type="primary">bla</name>
    <name evidence="15" type="ORF">FRC98_07170</name>
</gene>
<keyword evidence="7" id="KW-0479">Metal-binding</keyword>
<dbReference type="InterPro" id="IPR050855">
    <property type="entry name" value="NDM-1-like"/>
</dbReference>
<evidence type="ECO:0000256" key="13">
    <source>
        <dbReference type="SAM" id="SignalP"/>
    </source>
</evidence>
<comment type="cofactor">
    <cofactor evidence="2">
        <name>Zn(2+)</name>
        <dbReference type="ChEBI" id="CHEBI:29105"/>
    </cofactor>
</comment>
<dbReference type="InterPro" id="IPR036866">
    <property type="entry name" value="RibonucZ/Hydroxyglut_hydro"/>
</dbReference>
<evidence type="ECO:0000256" key="7">
    <source>
        <dbReference type="ARBA" id="ARBA00022723"/>
    </source>
</evidence>
<evidence type="ECO:0000256" key="10">
    <source>
        <dbReference type="ARBA" id="ARBA00022801"/>
    </source>
</evidence>
<evidence type="ECO:0000256" key="9">
    <source>
        <dbReference type="ARBA" id="ARBA00022764"/>
    </source>
</evidence>
<dbReference type="OrthoDB" id="5290005at2"/>
<evidence type="ECO:0000256" key="3">
    <source>
        <dbReference type="ARBA" id="ARBA00004418"/>
    </source>
</evidence>